<feature type="domain" description="PPC" evidence="1">
    <location>
        <begin position="4"/>
        <end position="140"/>
    </location>
</feature>
<sequence length="141" mass="15797">MDFAKFGNKYIVRLDKGEEIVSTLKDFCLRNSIKLGTIYGLGSTNVITIGLFNTHEKKYYSKEFKGDFEILNLTGNISTMDGETYLHLHVSISDSDLHSYGGHLNSAIVSGTAEVIVESIEGTVDRNYDSEVGLNLYNFRR</sequence>
<dbReference type="PROSITE" id="PS51742">
    <property type="entry name" value="PPC"/>
    <property type="match status" value="1"/>
</dbReference>
<accession>A0A2K1NWR0</accession>
<evidence type="ECO:0000259" key="1">
    <source>
        <dbReference type="PROSITE" id="PS51742"/>
    </source>
</evidence>
<dbReference type="RefSeq" id="WP_103067585.1">
    <property type="nucleotide sequence ID" value="NZ_AZRL01000022.1"/>
</dbReference>
<evidence type="ECO:0000313" key="3">
    <source>
        <dbReference type="Proteomes" id="UP000236434"/>
    </source>
</evidence>
<reference evidence="2 3" key="1">
    <citation type="submission" date="2013-12" db="EMBL/GenBank/DDBJ databases">
        <title>Comparative genomics of Petrotoga isolates.</title>
        <authorList>
            <person name="Nesbo C.L."/>
            <person name="Charchuk R."/>
            <person name="Chow K."/>
        </authorList>
    </citation>
    <scope>NUCLEOTIDE SEQUENCE [LARGE SCALE GENOMIC DNA]</scope>
    <source>
        <strain evidence="2 3">DSM 13574</strain>
    </source>
</reference>
<dbReference type="CDD" id="cd11378">
    <property type="entry name" value="DUF296"/>
    <property type="match status" value="1"/>
</dbReference>
<dbReference type="AlphaFoldDB" id="A0A2K1NWR0"/>
<dbReference type="InterPro" id="IPR025707">
    <property type="entry name" value="DNA_bp_PD1"/>
</dbReference>
<dbReference type="Pfam" id="PF03479">
    <property type="entry name" value="PCC"/>
    <property type="match status" value="1"/>
</dbReference>
<organism evidence="2 3">
    <name type="scientific">Petrotoga olearia DSM 13574</name>
    <dbReference type="NCBI Taxonomy" id="1122955"/>
    <lineage>
        <taxon>Bacteria</taxon>
        <taxon>Thermotogati</taxon>
        <taxon>Thermotogota</taxon>
        <taxon>Thermotogae</taxon>
        <taxon>Petrotogales</taxon>
        <taxon>Petrotogaceae</taxon>
        <taxon>Petrotoga</taxon>
    </lineage>
</organism>
<evidence type="ECO:0000313" key="2">
    <source>
        <dbReference type="EMBL" id="PNR94949.1"/>
    </source>
</evidence>
<dbReference type="PANTHER" id="PTHR34988">
    <property type="entry name" value="PROTEIN, PUTATIVE-RELATED"/>
    <property type="match status" value="1"/>
</dbReference>
<dbReference type="PIRSF" id="PIRSF016702">
    <property type="entry name" value="DNA_bp_PD1"/>
    <property type="match status" value="1"/>
</dbReference>
<name>A0A2K1NWR0_9BACT</name>
<dbReference type="Proteomes" id="UP000236434">
    <property type="component" value="Unassembled WGS sequence"/>
</dbReference>
<dbReference type="Gene3D" id="3.30.1330.80">
    <property type="entry name" value="Hypothetical protein, similar to alpha- acetolactate decarboxylase, domain 2"/>
    <property type="match status" value="1"/>
</dbReference>
<dbReference type="OrthoDB" id="9791702at2"/>
<dbReference type="EMBL" id="AZRL01000022">
    <property type="protein sequence ID" value="PNR94949.1"/>
    <property type="molecule type" value="Genomic_DNA"/>
</dbReference>
<comment type="caution">
    <text evidence="2">The sequence shown here is derived from an EMBL/GenBank/DDBJ whole genome shotgun (WGS) entry which is preliminary data.</text>
</comment>
<dbReference type="PANTHER" id="PTHR34988:SF1">
    <property type="entry name" value="DNA-BINDING PROTEIN"/>
    <property type="match status" value="1"/>
</dbReference>
<protein>
    <recommendedName>
        <fullName evidence="1">PPC domain-containing protein</fullName>
    </recommendedName>
</protein>
<dbReference type="SUPFAM" id="SSF117856">
    <property type="entry name" value="AF0104/ALDC/Ptd012-like"/>
    <property type="match status" value="1"/>
</dbReference>
<gene>
    <name evidence="2" type="ORF">X929_08680</name>
</gene>
<dbReference type="InterPro" id="IPR005175">
    <property type="entry name" value="PPC_dom"/>
</dbReference>
<proteinExistence type="predicted"/>